<keyword evidence="1" id="KW-1133">Transmembrane helix</keyword>
<dbReference type="RefSeq" id="WP_166292145.1">
    <property type="nucleotide sequence ID" value="NZ_CP049863.1"/>
</dbReference>
<dbReference type="Proteomes" id="UP000502677">
    <property type="component" value="Chromosome"/>
</dbReference>
<name>A0A6G7XGX9_9MICO</name>
<proteinExistence type="predicted"/>
<evidence type="ECO:0000313" key="3">
    <source>
        <dbReference type="Proteomes" id="UP000502677"/>
    </source>
</evidence>
<dbReference type="EMBL" id="CP049863">
    <property type="protein sequence ID" value="QIK63803.1"/>
    <property type="molecule type" value="Genomic_DNA"/>
</dbReference>
<feature type="transmembrane region" description="Helical" evidence="1">
    <location>
        <begin position="6"/>
        <end position="22"/>
    </location>
</feature>
<protein>
    <submittedName>
        <fullName evidence="2">Uncharacterized protein</fullName>
    </submittedName>
</protein>
<keyword evidence="3" id="KW-1185">Reference proteome</keyword>
<dbReference type="KEGG" id="lvi:G7068_11855"/>
<keyword evidence="1" id="KW-0812">Transmembrane</keyword>
<evidence type="ECO:0000313" key="2">
    <source>
        <dbReference type="EMBL" id="QIK63803.1"/>
    </source>
</evidence>
<gene>
    <name evidence="2" type="ORF">G7068_11855</name>
</gene>
<dbReference type="AlphaFoldDB" id="A0A6G7XGX9"/>
<reference evidence="2 3" key="1">
    <citation type="submission" date="2020-03" db="EMBL/GenBank/DDBJ databases">
        <title>Leucobacter sp. nov., isolated from beetles.</title>
        <authorList>
            <person name="Hyun D.-W."/>
            <person name="Bae J.-W."/>
        </authorList>
    </citation>
    <scope>NUCLEOTIDE SEQUENCE [LARGE SCALE GENOMIC DNA]</scope>
    <source>
        <strain evidence="2 3">HDW9C</strain>
    </source>
</reference>
<keyword evidence="1" id="KW-0472">Membrane</keyword>
<organism evidence="2 3">
    <name type="scientific">Leucobacter viscericola</name>
    <dbReference type="NCBI Taxonomy" id="2714935"/>
    <lineage>
        <taxon>Bacteria</taxon>
        <taxon>Bacillati</taxon>
        <taxon>Actinomycetota</taxon>
        <taxon>Actinomycetes</taxon>
        <taxon>Micrococcales</taxon>
        <taxon>Microbacteriaceae</taxon>
        <taxon>Leucobacter</taxon>
    </lineage>
</organism>
<accession>A0A6G7XGX9</accession>
<sequence>MTGIIYNFIAVAALVFAVLGWADNRRRLEMKSLKMKLIHEFSGMDSVVYQLKNVGQVDVQVHDLIAAGRAVQFPVSMAKGEPVLRRNLHYQVTFFVDAHTRALPPHVEVIYRSWTGKQRSLAVLVPPEPPYDPHATNQPT</sequence>
<evidence type="ECO:0000256" key="1">
    <source>
        <dbReference type="SAM" id="Phobius"/>
    </source>
</evidence>